<evidence type="ECO:0000313" key="3">
    <source>
        <dbReference type="Proteomes" id="UP000215559"/>
    </source>
</evidence>
<accession>A0A235BNR5</accession>
<dbReference type="GO" id="GO:0046047">
    <property type="term" value="P:TTP catabolic process"/>
    <property type="evidence" value="ECO:0007669"/>
    <property type="project" value="TreeGrafter"/>
</dbReference>
<dbReference type="InterPro" id="IPR048011">
    <property type="entry name" value="NTP-PPase_MazG-like_C"/>
</dbReference>
<dbReference type="GO" id="GO:0046076">
    <property type="term" value="P:dTTP catabolic process"/>
    <property type="evidence" value="ECO:0007669"/>
    <property type="project" value="TreeGrafter"/>
</dbReference>
<dbReference type="InterPro" id="IPR004518">
    <property type="entry name" value="MazG-like_dom"/>
</dbReference>
<comment type="caution">
    <text evidence="2">The sequence shown here is derived from an EMBL/GenBank/DDBJ whole genome shotgun (WGS) entry which is preliminary data.</text>
</comment>
<dbReference type="Proteomes" id="UP000215559">
    <property type="component" value="Unassembled WGS sequence"/>
</dbReference>
<dbReference type="PANTHER" id="PTHR30522">
    <property type="entry name" value="NUCLEOSIDE TRIPHOSPHATE PYROPHOSPHOHYDROLASE"/>
    <property type="match status" value="1"/>
</dbReference>
<name>A0A235BNR5_UNCW3</name>
<evidence type="ECO:0000259" key="1">
    <source>
        <dbReference type="Pfam" id="PF03819"/>
    </source>
</evidence>
<sequence length="257" mass="29973">MFQELLAVVKTLREKCPWDRKQTVATTRPLMLNEAYELDDALSKGDKNDIAEELGDYLFMGIFLANVLEQEQGIRLSDVLGKVVEKLKRRHPHVYGNVRVRDEQEVLQNWERIKRTERETGSEAKSILDGLPETLPALKQAQLIQERCHRVGFDWTVPDDVLNKVVEEVVEVKNELRVKSPDEKRVAEEIGDLFFALVNFSRHSEIDAETVLRDANAKFIRRFKLVEHEFAQKGRNLENVTLEEMDEVWERIKHKPE</sequence>
<dbReference type="Gene3D" id="1.10.287.1080">
    <property type="entry name" value="MazG-like"/>
    <property type="match status" value="2"/>
</dbReference>
<dbReference type="GO" id="GO:0046081">
    <property type="term" value="P:dUTP catabolic process"/>
    <property type="evidence" value="ECO:0007669"/>
    <property type="project" value="TreeGrafter"/>
</dbReference>
<dbReference type="CDD" id="cd11528">
    <property type="entry name" value="NTP-PPase_MazG_Nterm"/>
    <property type="match status" value="1"/>
</dbReference>
<dbReference type="GO" id="GO:0047429">
    <property type="term" value="F:nucleoside triphosphate diphosphatase activity"/>
    <property type="evidence" value="ECO:0007669"/>
    <property type="project" value="InterPro"/>
</dbReference>
<dbReference type="CDD" id="cd11529">
    <property type="entry name" value="NTP-PPase_MazG_Cterm"/>
    <property type="match status" value="1"/>
</dbReference>
<dbReference type="InterPro" id="IPR048015">
    <property type="entry name" value="NTP-PPase_MazG-like_N"/>
</dbReference>
<reference evidence="2 3" key="1">
    <citation type="submission" date="2017-07" db="EMBL/GenBank/DDBJ databases">
        <title>Recovery of genomes from metagenomes via a dereplication, aggregation, and scoring strategy.</title>
        <authorList>
            <person name="Sieber C.M."/>
            <person name="Probst A.J."/>
            <person name="Sharrar A."/>
            <person name="Thomas B.C."/>
            <person name="Hess M."/>
            <person name="Tringe S.G."/>
            <person name="Banfield J.F."/>
        </authorList>
    </citation>
    <scope>NUCLEOTIDE SEQUENCE [LARGE SCALE GENOMIC DNA]</scope>
    <source>
        <strain evidence="2">JGI_Cruoil_03_51_56</strain>
    </source>
</reference>
<dbReference type="GO" id="GO:0046061">
    <property type="term" value="P:dATP catabolic process"/>
    <property type="evidence" value="ECO:0007669"/>
    <property type="project" value="TreeGrafter"/>
</dbReference>
<dbReference type="Pfam" id="PF03819">
    <property type="entry name" value="MazG"/>
    <property type="match status" value="2"/>
</dbReference>
<dbReference type="EMBL" id="NOZP01000186">
    <property type="protein sequence ID" value="OYD13881.1"/>
    <property type="molecule type" value="Genomic_DNA"/>
</dbReference>
<dbReference type="AlphaFoldDB" id="A0A235BNR5"/>
<dbReference type="NCBIfam" id="NF007113">
    <property type="entry name" value="PRK09562.1"/>
    <property type="match status" value="1"/>
</dbReference>
<proteinExistence type="predicted"/>
<protein>
    <submittedName>
        <fullName evidence="2">Nucleoside triphosphate pyrophosphohydrolase</fullName>
    </submittedName>
</protein>
<dbReference type="FunFam" id="1.10.287.1080:FF:000003">
    <property type="entry name" value="Nucleoside triphosphate pyrophosphohydrolase"/>
    <property type="match status" value="1"/>
</dbReference>
<organism evidence="2 3">
    <name type="scientific">candidate division WOR-3 bacterium JGI_Cruoil_03_51_56</name>
    <dbReference type="NCBI Taxonomy" id="1973747"/>
    <lineage>
        <taxon>Bacteria</taxon>
        <taxon>Bacteria division WOR-3</taxon>
    </lineage>
</organism>
<keyword evidence="2" id="KW-0378">Hydrolase</keyword>
<dbReference type="InterPro" id="IPR011551">
    <property type="entry name" value="NTP_PyrPHydrolase_MazG"/>
</dbReference>
<feature type="domain" description="NTP pyrophosphohydrolase MazG-like" evidence="1">
    <location>
        <begin position="161"/>
        <end position="224"/>
    </location>
</feature>
<dbReference type="GO" id="GO:0046052">
    <property type="term" value="P:UTP catabolic process"/>
    <property type="evidence" value="ECO:0007669"/>
    <property type="project" value="TreeGrafter"/>
</dbReference>
<dbReference type="GO" id="GO:0006203">
    <property type="term" value="P:dGTP catabolic process"/>
    <property type="evidence" value="ECO:0007669"/>
    <property type="project" value="TreeGrafter"/>
</dbReference>
<feature type="domain" description="NTP pyrophosphohydrolase MazG-like" evidence="1">
    <location>
        <begin position="22"/>
        <end position="94"/>
    </location>
</feature>
<dbReference type="NCBIfam" id="TIGR00444">
    <property type="entry name" value="mazG"/>
    <property type="match status" value="1"/>
</dbReference>
<evidence type="ECO:0000313" key="2">
    <source>
        <dbReference type="EMBL" id="OYD13881.1"/>
    </source>
</evidence>
<gene>
    <name evidence="2" type="ORF">CH330_09895</name>
</gene>
<dbReference type="SUPFAM" id="SSF101386">
    <property type="entry name" value="all-alpha NTP pyrophosphatases"/>
    <property type="match status" value="2"/>
</dbReference>
<dbReference type="PANTHER" id="PTHR30522:SF0">
    <property type="entry name" value="NUCLEOSIDE TRIPHOSPHATE PYROPHOSPHOHYDROLASE"/>
    <property type="match status" value="1"/>
</dbReference>